<feature type="domain" description="DUF2268" evidence="1">
    <location>
        <begin position="255"/>
        <end position="373"/>
    </location>
</feature>
<proteinExistence type="predicted"/>
<gene>
    <name evidence="2" type="ORF">J7I42_09630</name>
</gene>
<sequence length="397" mass="44756">MKKITFFIASLMSFLGGIGQSSNFSYDDYFYYKNNLFLKTPYVLITAAMEKSKAGDTTTAIKLLNEAATKGVYDTTLFTFYPETRFITKTAHWQSISQKIAHNRAIYGDPHNMQIITSDLNNFWVVFDKKDQPGIEQLIFKDYLMKGTPGLRTFFDMRMNSSVTKIIAFMHSHKKYLQSIRPVTQNLDRFKPLIITAANKLEALYPPAIFPPTTFSIGIFSAFGTTDGGAGSLIGAEFLCDTNTVVKDELNGWQASAKSDTSQLLGIIVHELIHIEQQTKSPENLLGKCIIEGSADFISQLVLGFNINGTHAHIYGNSHEKELWENFKKQMNGTKYNDWLYNGQSAPPGVPADLGYYMGFKICEAYYNKATDKKQAVKEMLTIQDFQKFLDQSGYGQ</sequence>
<comment type="caution">
    <text evidence="2">The sequence shown here is derived from an EMBL/GenBank/DDBJ whole genome shotgun (WGS) entry which is preliminary data.</text>
</comment>
<organism evidence="2 3">
    <name type="scientific">Niastella soli</name>
    <dbReference type="NCBI Taxonomy" id="2821487"/>
    <lineage>
        <taxon>Bacteria</taxon>
        <taxon>Pseudomonadati</taxon>
        <taxon>Bacteroidota</taxon>
        <taxon>Chitinophagia</taxon>
        <taxon>Chitinophagales</taxon>
        <taxon>Chitinophagaceae</taxon>
        <taxon>Niastella</taxon>
    </lineage>
</organism>
<protein>
    <recommendedName>
        <fullName evidence="1">DUF2268 domain-containing protein</fullName>
    </recommendedName>
</protein>
<evidence type="ECO:0000259" key="1">
    <source>
        <dbReference type="Pfam" id="PF10026"/>
    </source>
</evidence>
<accession>A0ABS3YRH2</accession>
<reference evidence="2 3" key="1">
    <citation type="submission" date="2021-03" db="EMBL/GenBank/DDBJ databases">
        <title>Assistant Professor.</title>
        <authorList>
            <person name="Huq M.A."/>
        </authorList>
    </citation>
    <scope>NUCLEOTIDE SEQUENCE [LARGE SCALE GENOMIC DNA]</scope>
    <source>
        <strain evidence="2 3">MAH-29</strain>
    </source>
</reference>
<evidence type="ECO:0000313" key="2">
    <source>
        <dbReference type="EMBL" id="MBO9200521.1"/>
    </source>
</evidence>
<name>A0ABS3YRH2_9BACT</name>
<dbReference type="EMBL" id="JAGHKO010000001">
    <property type="protein sequence ID" value="MBO9200521.1"/>
    <property type="molecule type" value="Genomic_DNA"/>
</dbReference>
<dbReference type="Pfam" id="PF10026">
    <property type="entry name" value="DUF2268"/>
    <property type="match status" value="1"/>
</dbReference>
<dbReference type="RefSeq" id="WP_209138562.1">
    <property type="nucleotide sequence ID" value="NZ_JAGHKO010000001.1"/>
</dbReference>
<dbReference type="Proteomes" id="UP000677244">
    <property type="component" value="Unassembled WGS sequence"/>
</dbReference>
<dbReference type="InterPro" id="IPR018728">
    <property type="entry name" value="DUF2268"/>
</dbReference>
<evidence type="ECO:0000313" key="3">
    <source>
        <dbReference type="Proteomes" id="UP000677244"/>
    </source>
</evidence>
<keyword evidence="3" id="KW-1185">Reference proteome</keyword>